<name>A0A2S9KIM9_9BURK</name>
<feature type="compositionally biased region" description="Basic residues" evidence="1">
    <location>
        <begin position="238"/>
        <end position="251"/>
    </location>
</feature>
<feature type="domain" description="DUF306" evidence="2">
    <location>
        <begin position="73"/>
        <end position="164"/>
    </location>
</feature>
<proteinExistence type="predicted"/>
<evidence type="ECO:0000313" key="5">
    <source>
        <dbReference type="Proteomes" id="UP000238326"/>
    </source>
</evidence>
<reference evidence="4 5" key="1">
    <citation type="submission" date="2018-03" db="EMBL/GenBank/DDBJ databases">
        <title>Comparative genomics illustrates the genes involved in a hyperalkaliphilic mechanisms of Serpentinomonas isolated from highly-alkaline calcium-rich serpentinized springs.</title>
        <authorList>
            <person name="Suzuki S."/>
            <person name="Ishii S."/>
            <person name="Walworth N."/>
            <person name="Bird L."/>
            <person name="Kuenen J.G."/>
            <person name="Nealson K.H."/>
        </authorList>
    </citation>
    <scope>NUCLEOTIDE SEQUENCE [LARGE SCALE GENOMIC DNA]</scope>
    <source>
        <strain evidence="4 5">83</strain>
    </source>
</reference>
<dbReference type="Proteomes" id="UP000481947">
    <property type="component" value="Unassembled WGS sequence"/>
</dbReference>
<feature type="compositionally biased region" description="Polar residues" evidence="1">
    <location>
        <begin position="309"/>
        <end position="321"/>
    </location>
</feature>
<dbReference type="Pfam" id="PF03724">
    <property type="entry name" value="META"/>
    <property type="match status" value="1"/>
</dbReference>
<dbReference type="EMBL" id="VYSB01000011">
    <property type="protein sequence ID" value="MYZ52644.1"/>
    <property type="molecule type" value="Genomic_DNA"/>
</dbReference>
<reference evidence="3 6" key="2">
    <citation type="submission" date="2019-09" db="EMBL/GenBank/DDBJ databases">
        <title>Identification of Malikia spinosa a prominent benzene-, toluene-, and ethylbenzene-degrading bacterium: enrichment, isolation and whole genome sequencing.</title>
        <authorList>
            <person name="Tancsics A."/>
            <person name="Revesz F."/>
            <person name="Kriszt B."/>
        </authorList>
    </citation>
    <scope>NUCLEOTIDE SEQUENCE [LARGE SCALE GENOMIC DNA]</scope>
    <source>
        <strain evidence="3 6">AB6</strain>
    </source>
</reference>
<evidence type="ECO:0000313" key="6">
    <source>
        <dbReference type="Proteomes" id="UP000481947"/>
    </source>
</evidence>
<sequence length="321" mass="33925">MISRPASRVDMGSSPHRIVMRFRSVSVGWLALLALACLNVAGAQVPPPSPPSAALPVDALAQTLPLELAQPFEQAWDVVELAGQPMLSDNQRPARVVLRPNGSLWVDGGCNYFSGRVERDAQGLFRVSKYGSTQRVCEKPPRSEAFLNSALMMVDNFRWDRGLLLRSGSSELLRLRPSANQDTQALEQGLGRRALPAVATAAALAPAAAAALQPARERPVAMQAASARQVASQDCRPVKARKGAGKSRKAKAPVCQPIQAKAAKTAAGKASLRAAGAKSSKAVKSAKSSKARQAKAGPAAKNRAKSSGKKNTQVAQKRTQS</sequence>
<feature type="region of interest" description="Disordered" evidence="1">
    <location>
        <begin position="223"/>
        <end position="321"/>
    </location>
</feature>
<keyword evidence="5" id="KW-1185">Reference proteome</keyword>
<dbReference type="InterPro" id="IPR038670">
    <property type="entry name" value="HslJ-like_sf"/>
</dbReference>
<comment type="caution">
    <text evidence="4">The sequence shown here is derived from an EMBL/GenBank/DDBJ whole genome shotgun (WGS) entry which is preliminary data.</text>
</comment>
<evidence type="ECO:0000313" key="3">
    <source>
        <dbReference type="EMBL" id="MYZ52644.1"/>
    </source>
</evidence>
<dbReference type="AlphaFoldDB" id="A0A2S9KIM9"/>
<evidence type="ECO:0000313" key="4">
    <source>
        <dbReference type="EMBL" id="PRD70313.1"/>
    </source>
</evidence>
<gene>
    <name evidence="4" type="ORF">C6P61_01175</name>
    <name evidence="3" type="ORF">F5985_10975</name>
</gene>
<accession>A0A2S9KIM9</accession>
<evidence type="ECO:0000256" key="1">
    <source>
        <dbReference type="SAM" id="MobiDB-lite"/>
    </source>
</evidence>
<dbReference type="OrthoDB" id="9809132at2"/>
<dbReference type="Gene3D" id="2.40.128.270">
    <property type="match status" value="1"/>
</dbReference>
<protein>
    <submittedName>
        <fullName evidence="3">META domain-containing protein</fullName>
    </submittedName>
</protein>
<evidence type="ECO:0000259" key="2">
    <source>
        <dbReference type="Pfam" id="PF03724"/>
    </source>
</evidence>
<feature type="compositionally biased region" description="Low complexity" evidence="1">
    <location>
        <begin position="260"/>
        <end position="286"/>
    </location>
</feature>
<organism evidence="4 5">
    <name type="scientific">Malikia spinosa</name>
    <dbReference type="NCBI Taxonomy" id="86180"/>
    <lineage>
        <taxon>Bacteria</taxon>
        <taxon>Pseudomonadati</taxon>
        <taxon>Pseudomonadota</taxon>
        <taxon>Betaproteobacteria</taxon>
        <taxon>Burkholderiales</taxon>
        <taxon>Comamonadaceae</taxon>
        <taxon>Malikia</taxon>
    </lineage>
</organism>
<dbReference type="EMBL" id="PVLR01000005">
    <property type="protein sequence ID" value="PRD70313.1"/>
    <property type="molecule type" value="Genomic_DNA"/>
</dbReference>
<dbReference type="InterPro" id="IPR005184">
    <property type="entry name" value="DUF306_Meta_HslJ"/>
</dbReference>
<dbReference type="Proteomes" id="UP000238326">
    <property type="component" value="Unassembled WGS sequence"/>
</dbReference>